<feature type="active site" evidence="10">
    <location>
        <position position="178"/>
    </location>
</feature>
<protein>
    <recommendedName>
        <fullName evidence="10">Imidazole glycerol phosphate synthase subunit HisH</fullName>
        <ecNumber evidence="10">4.3.2.10</ecNumber>
    </recommendedName>
    <alternativeName>
        <fullName evidence="10">IGP synthase glutaminase subunit</fullName>
        <ecNumber evidence="10">3.5.1.2</ecNumber>
    </alternativeName>
    <alternativeName>
        <fullName evidence="10">IGP synthase subunit HisH</fullName>
    </alternativeName>
    <alternativeName>
        <fullName evidence="10">ImGP synthase subunit HisH</fullName>
        <shortName evidence="10">IGPS subunit HisH</shortName>
    </alternativeName>
</protein>
<keyword evidence="4 10" id="KW-0378">Hydrolase</keyword>
<evidence type="ECO:0000313" key="12">
    <source>
        <dbReference type="EMBL" id="QQZ11195.1"/>
    </source>
</evidence>
<dbReference type="InterPro" id="IPR017926">
    <property type="entry name" value="GATASE"/>
</dbReference>
<evidence type="ECO:0000256" key="7">
    <source>
        <dbReference type="ARBA" id="ARBA00023239"/>
    </source>
</evidence>
<dbReference type="HAMAP" id="MF_00278">
    <property type="entry name" value="HisH"/>
    <property type="match status" value="1"/>
</dbReference>
<evidence type="ECO:0000259" key="11">
    <source>
        <dbReference type="Pfam" id="PF00117"/>
    </source>
</evidence>
<dbReference type="NCBIfam" id="TIGR01855">
    <property type="entry name" value="IMP_synth_hisH"/>
    <property type="match status" value="1"/>
</dbReference>
<evidence type="ECO:0000256" key="6">
    <source>
        <dbReference type="ARBA" id="ARBA00023102"/>
    </source>
</evidence>
<dbReference type="PROSITE" id="PS51273">
    <property type="entry name" value="GATASE_TYPE_1"/>
    <property type="match status" value="1"/>
</dbReference>
<reference evidence="12 13" key="1">
    <citation type="submission" date="2020-11" db="EMBL/GenBank/DDBJ databases">
        <title>Taxonomic evaluation of the Bacillus sporothermodurans group of bacteria based on whole genome sequences.</title>
        <authorList>
            <person name="Fiedler G."/>
            <person name="Herbstmann A.-D."/>
            <person name="Doll E."/>
            <person name="Wenning M."/>
            <person name="Brinks E."/>
            <person name="Kabisch J."/>
            <person name="Breitenwieser F."/>
            <person name="Lappann M."/>
            <person name="Boehnlein C."/>
            <person name="Franz C."/>
        </authorList>
    </citation>
    <scope>NUCLEOTIDE SEQUENCE [LARGE SCALE GENOMIC DNA]</scope>
    <source>
        <strain evidence="12 13">JCM 19841</strain>
    </source>
</reference>
<evidence type="ECO:0000256" key="9">
    <source>
        <dbReference type="ARBA" id="ARBA00049534"/>
    </source>
</evidence>
<comment type="function">
    <text evidence="10">IGPS catalyzes the conversion of PRFAR and glutamine to IGP, AICAR and glutamate. The HisH subunit catalyzes the hydrolysis of glutamine to glutamate and ammonia as part of the synthesis of IGP and AICAR. The resulting ammonia molecule is channeled to the active site of HisF.</text>
</comment>
<dbReference type="EC" id="3.5.1.2" evidence="10"/>
<dbReference type="EC" id="4.3.2.10" evidence="10"/>
<keyword evidence="7 10" id="KW-0456">Lyase</keyword>
<dbReference type="PANTHER" id="PTHR42701:SF1">
    <property type="entry name" value="IMIDAZOLE GLYCEROL PHOSPHATE SYNTHASE SUBUNIT HISH"/>
    <property type="match status" value="1"/>
</dbReference>
<dbReference type="InterPro" id="IPR010139">
    <property type="entry name" value="Imidazole-glycPsynth_HisH"/>
</dbReference>
<feature type="active site" description="Nucleophile" evidence="10">
    <location>
        <position position="78"/>
    </location>
</feature>
<evidence type="ECO:0000256" key="2">
    <source>
        <dbReference type="ARBA" id="ARBA00011152"/>
    </source>
</evidence>
<keyword evidence="5 10" id="KW-0315">Glutamine amidotransferase</keyword>
<evidence type="ECO:0000256" key="5">
    <source>
        <dbReference type="ARBA" id="ARBA00022962"/>
    </source>
</evidence>
<evidence type="ECO:0000256" key="8">
    <source>
        <dbReference type="ARBA" id="ARBA00047838"/>
    </source>
</evidence>
<comment type="catalytic activity">
    <reaction evidence="9 10">
        <text>L-glutamine + H2O = L-glutamate + NH4(+)</text>
        <dbReference type="Rhea" id="RHEA:15889"/>
        <dbReference type="ChEBI" id="CHEBI:15377"/>
        <dbReference type="ChEBI" id="CHEBI:28938"/>
        <dbReference type="ChEBI" id="CHEBI:29985"/>
        <dbReference type="ChEBI" id="CHEBI:58359"/>
        <dbReference type="EC" id="3.5.1.2"/>
    </reaction>
</comment>
<accession>A0ABX7E7A9</accession>
<evidence type="ECO:0000256" key="10">
    <source>
        <dbReference type="HAMAP-Rule" id="MF_00278"/>
    </source>
</evidence>
<dbReference type="PIRSF" id="PIRSF000495">
    <property type="entry name" value="Amidotransf_hisH"/>
    <property type="match status" value="1"/>
</dbReference>
<feature type="active site" evidence="10">
    <location>
        <position position="176"/>
    </location>
</feature>
<gene>
    <name evidence="10 12" type="primary">hisH</name>
    <name evidence="12" type="ORF">I5776_10040</name>
</gene>
<dbReference type="RefSeq" id="WP_202780466.1">
    <property type="nucleotide sequence ID" value="NZ_CP065425.1"/>
</dbReference>
<dbReference type="Proteomes" id="UP000595691">
    <property type="component" value="Chromosome"/>
</dbReference>
<dbReference type="PANTHER" id="PTHR42701">
    <property type="entry name" value="IMIDAZOLE GLYCEROL PHOSPHATE SYNTHASE SUBUNIT HISH"/>
    <property type="match status" value="1"/>
</dbReference>
<evidence type="ECO:0000256" key="1">
    <source>
        <dbReference type="ARBA" id="ARBA00005091"/>
    </source>
</evidence>
<sequence length="204" mass="22699">MIAIVNYGMGNIASVSNALKSLGHDICITYSYDELAKASHIILPGVGSFQAAVTEINRRGLKDSLCELAKRKPILGICLGMQLLFSDGYEGGKSKGLNLIPGTVEKIQTNLILPHIGWNTLNIQNSQFKNLQNKHVYFVHSFEVKTKNEYIMATTNYGVDIPAIVRKDNVYGMQFHPEKSGVVGRQLLDIFLQSTVSRMQEVRR</sequence>
<comment type="catalytic activity">
    <reaction evidence="8 10">
        <text>5-[(5-phospho-1-deoxy-D-ribulos-1-ylimino)methylamino]-1-(5-phospho-beta-D-ribosyl)imidazole-4-carboxamide + L-glutamine = D-erythro-1-(imidazol-4-yl)glycerol 3-phosphate + 5-amino-1-(5-phospho-beta-D-ribosyl)imidazole-4-carboxamide + L-glutamate + H(+)</text>
        <dbReference type="Rhea" id="RHEA:24793"/>
        <dbReference type="ChEBI" id="CHEBI:15378"/>
        <dbReference type="ChEBI" id="CHEBI:29985"/>
        <dbReference type="ChEBI" id="CHEBI:58278"/>
        <dbReference type="ChEBI" id="CHEBI:58359"/>
        <dbReference type="ChEBI" id="CHEBI:58475"/>
        <dbReference type="ChEBI" id="CHEBI:58525"/>
        <dbReference type="EC" id="4.3.2.10"/>
    </reaction>
</comment>
<dbReference type="SUPFAM" id="SSF52317">
    <property type="entry name" value="Class I glutamine amidotransferase-like"/>
    <property type="match status" value="1"/>
</dbReference>
<keyword evidence="10" id="KW-0963">Cytoplasm</keyword>
<evidence type="ECO:0000256" key="4">
    <source>
        <dbReference type="ARBA" id="ARBA00022801"/>
    </source>
</evidence>
<evidence type="ECO:0000313" key="13">
    <source>
        <dbReference type="Proteomes" id="UP000595691"/>
    </source>
</evidence>
<dbReference type="Pfam" id="PF00117">
    <property type="entry name" value="GATase"/>
    <property type="match status" value="1"/>
</dbReference>
<dbReference type="CDD" id="cd01748">
    <property type="entry name" value="GATase1_IGP_Synthase"/>
    <property type="match status" value="1"/>
</dbReference>
<comment type="subunit">
    <text evidence="2 10">Heterodimer of HisH and HisF.</text>
</comment>
<proteinExistence type="inferred from homology"/>
<dbReference type="EMBL" id="CP065425">
    <property type="protein sequence ID" value="QQZ11195.1"/>
    <property type="molecule type" value="Genomic_DNA"/>
</dbReference>
<dbReference type="InterPro" id="IPR029062">
    <property type="entry name" value="Class_I_gatase-like"/>
</dbReference>
<comment type="subcellular location">
    <subcellularLocation>
        <location evidence="10">Cytoplasm</location>
    </subcellularLocation>
</comment>
<keyword evidence="3 10" id="KW-0028">Amino-acid biosynthesis</keyword>
<keyword evidence="13" id="KW-1185">Reference proteome</keyword>
<name>A0ABX7E7A9_9BACI</name>
<dbReference type="Gene3D" id="3.40.50.880">
    <property type="match status" value="1"/>
</dbReference>
<comment type="pathway">
    <text evidence="1 10">Amino-acid biosynthesis; L-histidine biosynthesis; L-histidine from 5-phospho-alpha-D-ribose 1-diphosphate: step 5/9.</text>
</comment>
<evidence type="ECO:0000256" key="3">
    <source>
        <dbReference type="ARBA" id="ARBA00022605"/>
    </source>
</evidence>
<organism evidence="12 13">
    <name type="scientific">Heyndrickxia vini</name>
    <dbReference type="NCBI Taxonomy" id="1476025"/>
    <lineage>
        <taxon>Bacteria</taxon>
        <taxon>Bacillati</taxon>
        <taxon>Bacillota</taxon>
        <taxon>Bacilli</taxon>
        <taxon>Bacillales</taxon>
        <taxon>Bacillaceae</taxon>
        <taxon>Heyndrickxia</taxon>
    </lineage>
</organism>
<feature type="domain" description="Glutamine amidotransferase" evidence="11">
    <location>
        <begin position="4"/>
        <end position="181"/>
    </location>
</feature>
<keyword evidence="6 10" id="KW-0368">Histidine biosynthesis</keyword>